<dbReference type="Pfam" id="PF00400">
    <property type="entry name" value="WD40"/>
    <property type="match status" value="5"/>
</dbReference>
<organism evidence="4 5">
    <name type="scientific">Rhizopogon vinicolor AM-OR11-026</name>
    <dbReference type="NCBI Taxonomy" id="1314800"/>
    <lineage>
        <taxon>Eukaryota</taxon>
        <taxon>Fungi</taxon>
        <taxon>Dikarya</taxon>
        <taxon>Basidiomycota</taxon>
        <taxon>Agaricomycotina</taxon>
        <taxon>Agaricomycetes</taxon>
        <taxon>Agaricomycetidae</taxon>
        <taxon>Boletales</taxon>
        <taxon>Suillineae</taxon>
        <taxon>Rhizopogonaceae</taxon>
        <taxon>Rhizopogon</taxon>
    </lineage>
</organism>
<dbReference type="InterPro" id="IPR001680">
    <property type="entry name" value="WD40_rpt"/>
</dbReference>
<feature type="repeat" description="WD" evidence="3">
    <location>
        <begin position="102"/>
        <end position="137"/>
    </location>
</feature>
<evidence type="ECO:0000256" key="3">
    <source>
        <dbReference type="PROSITE-ProRule" id="PRU00221"/>
    </source>
</evidence>
<reference evidence="4 5" key="1">
    <citation type="submission" date="2016-06" db="EMBL/GenBank/DDBJ databases">
        <title>Comparative genomics of the ectomycorrhizal sister species Rhizopogon vinicolor and Rhizopogon vesiculosus (Basidiomycota: Boletales) reveals a divergence of the mating type B locus.</title>
        <authorList>
            <consortium name="DOE Joint Genome Institute"/>
            <person name="Mujic A.B."/>
            <person name="Kuo A."/>
            <person name="Tritt A."/>
            <person name="Lipzen A."/>
            <person name="Chen C."/>
            <person name="Johnson J."/>
            <person name="Sharma A."/>
            <person name="Barry K."/>
            <person name="Grigoriev I.V."/>
            <person name="Spatafora J.W."/>
        </authorList>
    </citation>
    <scope>NUCLEOTIDE SEQUENCE [LARGE SCALE GENOMIC DNA]</scope>
    <source>
        <strain evidence="4 5">AM-OR11-026</strain>
    </source>
</reference>
<dbReference type="PRINTS" id="PR00320">
    <property type="entry name" value="GPROTEINBRPT"/>
</dbReference>
<dbReference type="SUPFAM" id="SSF50978">
    <property type="entry name" value="WD40 repeat-like"/>
    <property type="match status" value="1"/>
</dbReference>
<keyword evidence="5" id="KW-1185">Reference proteome</keyword>
<evidence type="ECO:0000256" key="2">
    <source>
        <dbReference type="ARBA" id="ARBA00022737"/>
    </source>
</evidence>
<dbReference type="InterPro" id="IPR036322">
    <property type="entry name" value="WD40_repeat_dom_sf"/>
</dbReference>
<dbReference type="PROSITE" id="PS50082">
    <property type="entry name" value="WD_REPEATS_2"/>
    <property type="match status" value="2"/>
</dbReference>
<dbReference type="EMBL" id="KV448249">
    <property type="protein sequence ID" value="OAX39461.1"/>
    <property type="molecule type" value="Genomic_DNA"/>
</dbReference>
<evidence type="ECO:0000313" key="4">
    <source>
        <dbReference type="EMBL" id="OAX39461.1"/>
    </source>
</evidence>
<dbReference type="Proteomes" id="UP000092154">
    <property type="component" value="Unassembled WGS sequence"/>
</dbReference>
<dbReference type="PANTHER" id="PTHR19879">
    <property type="entry name" value="TRANSCRIPTION INITIATION FACTOR TFIID"/>
    <property type="match status" value="1"/>
</dbReference>
<dbReference type="InParanoid" id="A0A1B7N3S3"/>
<gene>
    <name evidence="4" type="ORF">K503DRAFT_84848</name>
</gene>
<dbReference type="PROSITE" id="PS00678">
    <property type="entry name" value="WD_REPEATS_1"/>
    <property type="match status" value="1"/>
</dbReference>
<dbReference type="SMART" id="SM00320">
    <property type="entry name" value="WD40"/>
    <property type="match status" value="6"/>
</dbReference>
<name>A0A1B7N3S3_9AGAM</name>
<keyword evidence="1 3" id="KW-0853">WD repeat</keyword>
<dbReference type="PROSITE" id="PS50294">
    <property type="entry name" value="WD_REPEATS_REGION"/>
    <property type="match status" value="1"/>
</dbReference>
<dbReference type="OrthoDB" id="2660687at2759"/>
<feature type="repeat" description="WD" evidence="3">
    <location>
        <begin position="24"/>
        <end position="58"/>
    </location>
</feature>
<protein>
    <submittedName>
        <fullName evidence="4">WD40 repeat-like protein</fullName>
    </submittedName>
</protein>
<evidence type="ECO:0000313" key="5">
    <source>
        <dbReference type="Proteomes" id="UP000092154"/>
    </source>
</evidence>
<accession>A0A1B7N3S3</accession>
<dbReference type="InterPro" id="IPR019775">
    <property type="entry name" value="WD40_repeat_CS"/>
</dbReference>
<dbReference type="CDD" id="cd00200">
    <property type="entry name" value="WD40"/>
    <property type="match status" value="1"/>
</dbReference>
<evidence type="ECO:0000256" key="1">
    <source>
        <dbReference type="ARBA" id="ARBA00022574"/>
    </source>
</evidence>
<keyword evidence="2" id="KW-0677">Repeat</keyword>
<dbReference type="Gene3D" id="2.130.10.10">
    <property type="entry name" value="YVTN repeat-like/Quinoprotein amine dehydrogenase"/>
    <property type="match status" value="3"/>
</dbReference>
<dbReference type="PANTHER" id="PTHR19879:SF9">
    <property type="entry name" value="TRANSCRIPTION INITIATION FACTOR TFIID SUBUNIT 5"/>
    <property type="match status" value="1"/>
</dbReference>
<dbReference type="AlphaFoldDB" id="A0A1B7N3S3"/>
<sequence>MTEAAHRIVRSSTPIRAFDNIGVVAAVAVFPDRRRMATTSPDGILRVWDLKKGIILNELEGRGEGMECVALSRDGQLMASTEYAYVNAWHGDTGRPLTQAFIPHSKDRVSSFDFSPDGTTLATGSSDRTAKLWSTETWQQQGKPINLGSDYCSSVTCIRYSPSGELLAIATDYGIQVWNPATRRCIARLGQGAVSLVWIPDGTLLSGGSTIRQWDSSTWNQIGVWKGHIVHPCLAVNCNGTIVASTTTDRQVRLWRLSDRRTIAIFQHSDTPFCITFSVDSKHILVGGNNKKISEWAVPEHAWPEDARGNEETCKTQECDTEAQDSNIKVQGSHTKVQNSEIEACFCP</sequence>
<dbReference type="STRING" id="1314800.A0A1B7N3S3"/>
<proteinExistence type="predicted"/>
<dbReference type="InterPro" id="IPR020472">
    <property type="entry name" value="WD40_PAC1"/>
</dbReference>
<dbReference type="InterPro" id="IPR015943">
    <property type="entry name" value="WD40/YVTN_repeat-like_dom_sf"/>
</dbReference>